<dbReference type="Gene3D" id="3.40.50.720">
    <property type="entry name" value="NAD(P)-binding Rossmann-like Domain"/>
    <property type="match status" value="1"/>
</dbReference>
<dbReference type="OrthoDB" id="351359at2157"/>
<dbReference type="KEGG" id="hxa:Halxa_0031"/>
<evidence type="ECO:0000256" key="1">
    <source>
        <dbReference type="SAM" id="MobiDB-lite"/>
    </source>
</evidence>
<reference evidence="4" key="1">
    <citation type="journal article" date="2012" name="Stand. Genomic Sci.">
        <title>Complete genome sequence of Halopiger xanaduensis type strain (SH-6(T)).</title>
        <authorList>
            <person name="Anderson I."/>
            <person name="Tindall B.J."/>
            <person name="Rohde M."/>
            <person name="Lucas S."/>
            <person name="Han J."/>
            <person name="Lapidus A."/>
            <person name="Cheng J.F."/>
            <person name="Goodwin L."/>
            <person name="Pitluck S."/>
            <person name="Peters L."/>
            <person name="Pati A."/>
            <person name="Mikhailova N."/>
            <person name="Pagani I."/>
            <person name="Teshima H."/>
            <person name="Han C."/>
            <person name="Tapia R."/>
            <person name="Land M."/>
            <person name="Woyke T."/>
            <person name="Klenk H.P."/>
            <person name="Kyrpides N."/>
            <person name="Ivanova N."/>
        </authorList>
    </citation>
    <scope>NUCLEOTIDE SEQUENCE [LARGE SCALE GENOMIC DNA]</scope>
    <source>
        <strain evidence="4">DSM 18323 / JCM 14033 / SH-6</strain>
        <plasmid evidence="4">Plasmid pHALXA02</plasmid>
    </source>
</reference>
<dbReference type="InterPro" id="IPR045886">
    <property type="entry name" value="ThiF/MoeB/HesA"/>
</dbReference>
<dbReference type="RefSeq" id="WP_013881825.1">
    <property type="nucleotide sequence ID" value="NC_015667.1"/>
</dbReference>
<sequence>MSGRDDALPESYPIREAEEFHVAITQDVKQTLYGHLRPEYADREPEGSEYQPDRYEQGVIATLTRSTGDSRVTYIVEDVIPPETDDDVHIRDGSLKLSPAYRARAKDTIEHDPRKGIAYFHSHPGWSAYPSKPDLEADPMRLESDAEFLGADRPFGAGIIASRPRRETVEPEWSFRAYDFTAGTPPQRTEATAIRVLGASPIERVRDGPYLEKLSTAFSAQGPAGPGLGTGTVAHDSTLELWGERGQARLSGIRVAVVGCGGVGSLLAEQVARLGVGGAVFVDFDHLKEANLNRAYGASPEDARSNVRKAELARDIAEKAATAPGFQARAVHGSVVERGNDDYSALGALLDCDVILNAADPHWVQKVIDRLAYAHLIPVISGGTHLRVNEETDELASGARSTVETAGPGLACLHCLEAWKQGDRSSGVVRDRQPPRDRADNGGLYVQREPGEADDGSDELRDPSVVTTNGMVASLMMERFHALIVGTSTSTFAGRQIYRPSTGEMKWLTTDGNRRTRCKDDCEKARTVGLGDYVDLDTGEDPDLRVENPDAR</sequence>
<feature type="compositionally biased region" description="Basic and acidic residues" evidence="1">
    <location>
        <begin position="429"/>
        <end position="440"/>
    </location>
</feature>
<dbReference type="GeneID" id="10799541"/>
<evidence type="ECO:0000259" key="2">
    <source>
        <dbReference type="Pfam" id="PF00899"/>
    </source>
</evidence>
<gene>
    <name evidence="3" type="ordered locus">Halxa_0031</name>
</gene>
<dbReference type="eggNOG" id="arCOG01676">
    <property type="taxonomic scope" value="Archaea"/>
</dbReference>
<name>F8DEJ7_HALXS</name>
<geneLocation type="plasmid" evidence="3 4">
    <name>pHALXA02</name>
</geneLocation>
<dbReference type="AlphaFoldDB" id="F8DEJ7"/>
<dbReference type="EMBL" id="CP002841">
    <property type="protein sequence ID" value="AEH39284.1"/>
    <property type="molecule type" value="Genomic_DNA"/>
</dbReference>
<dbReference type="Gene3D" id="3.40.140.10">
    <property type="entry name" value="Cytidine Deaminase, domain 2"/>
    <property type="match status" value="1"/>
</dbReference>
<dbReference type="Pfam" id="PF00899">
    <property type="entry name" value="ThiF"/>
    <property type="match status" value="1"/>
</dbReference>
<feature type="domain" description="THIF-type NAD/FAD binding fold" evidence="2">
    <location>
        <begin position="239"/>
        <end position="496"/>
    </location>
</feature>
<keyword evidence="4" id="KW-1185">Reference proteome</keyword>
<dbReference type="GO" id="GO:0061503">
    <property type="term" value="F:tRNA threonylcarbamoyladenosine dehydratase"/>
    <property type="evidence" value="ECO:0007669"/>
    <property type="project" value="TreeGrafter"/>
</dbReference>
<dbReference type="InterPro" id="IPR000594">
    <property type="entry name" value="ThiF_NAD_FAD-bd"/>
</dbReference>
<dbReference type="SUPFAM" id="SSF102712">
    <property type="entry name" value="JAB1/MPN domain"/>
    <property type="match status" value="1"/>
</dbReference>
<evidence type="ECO:0000313" key="4">
    <source>
        <dbReference type="Proteomes" id="UP000006794"/>
    </source>
</evidence>
<keyword evidence="3" id="KW-0614">Plasmid</keyword>
<feature type="region of interest" description="Disordered" evidence="1">
    <location>
        <begin position="424"/>
        <end position="463"/>
    </location>
</feature>
<dbReference type="SUPFAM" id="SSF69572">
    <property type="entry name" value="Activating enzymes of the ubiquitin-like proteins"/>
    <property type="match status" value="1"/>
</dbReference>
<evidence type="ECO:0000313" key="3">
    <source>
        <dbReference type="EMBL" id="AEH39284.1"/>
    </source>
</evidence>
<dbReference type="Proteomes" id="UP000006794">
    <property type="component" value="Plasmid pHALXA02"/>
</dbReference>
<proteinExistence type="predicted"/>
<dbReference type="PANTHER" id="PTHR43267">
    <property type="entry name" value="TRNA THREONYLCARBAMOYLADENOSINE DEHYDRATASE"/>
    <property type="match status" value="1"/>
</dbReference>
<protein>
    <submittedName>
        <fullName evidence="3">UBA/THIF-type NAD/FAD binding protein</fullName>
    </submittedName>
</protein>
<organism evidence="3 4">
    <name type="scientific">Halopiger xanaduensis (strain DSM 18323 / JCM 14033 / SH-6)</name>
    <dbReference type="NCBI Taxonomy" id="797210"/>
    <lineage>
        <taxon>Archaea</taxon>
        <taxon>Methanobacteriati</taxon>
        <taxon>Methanobacteriota</taxon>
        <taxon>Stenosarchaea group</taxon>
        <taxon>Halobacteria</taxon>
        <taxon>Halobacteriales</taxon>
        <taxon>Natrialbaceae</taxon>
        <taxon>Halopiger</taxon>
    </lineage>
</organism>
<dbReference type="GO" id="GO:0061504">
    <property type="term" value="P:cyclic threonylcarbamoyladenosine biosynthetic process"/>
    <property type="evidence" value="ECO:0007669"/>
    <property type="project" value="TreeGrafter"/>
</dbReference>
<dbReference type="eggNOG" id="arCOG01138">
    <property type="taxonomic scope" value="Archaea"/>
</dbReference>
<dbReference type="GO" id="GO:0008641">
    <property type="term" value="F:ubiquitin-like modifier activating enzyme activity"/>
    <property type="evidence" value="ECO:0007669"/>
    <property type="project" value="InterPro"/>
</dbReference>
<dbReference type="PANTHER" id="PTHR43267:SF1">
    <property type="entry name" value="TRNA THREONYLCARBAMOYLADENOSINE DEHYDRATASE"/>
    <property type="match status" value="1"/>
</dbReference>
<dbReference type="HOGENOM" id="CLU_493162_0_0_2"/>
<dbReference type="InterPro" id="IPR035985">
    <property type="entry name" value="Ubiquitin-activating_enz"/>
</dbReference>
<accession>F8DEJ7</accession>